<reference evidence="4" key="1">
    <citation type="submission" date="2016-06" db="EMBL/GenBank/DDBJ databases">
        <title>Parallel loss of symbiosis genes in relatives of nitrogen-fixing non-legume Parasponia.</title>
        <authorList>
            <person name="Van Velzen R."/>
            <person name="Holmer R."/>
            <person name="Bu F."/>
            <person name="Rutten L."/>
            <person name="Van Zeijl A."/>
            <person name="Liu W."/>
            <person name="Santuari L."/>
            <person name="Cao Q."/>
            <person name="Sharma T."/>
            <person name="Shen D."/>
            <person name="Roswanjaya Y."/>
            <person name="Wardhani T."/>
            <person name="Kalhor M.S."/>
            <person name="Jansen J."/>
            <person name="Van den Hoogen J."/>
            <person name="Gungor B."/>
            <person name="Hartog M."/>
            <person name="Hontelez J."/>
            <person name="Verver J."/>
            <person name="Yang W.-C."/>
            <person name="Schijlen E."/>
            <person name="Repin R."/>
            <person name="Schilthuizen M."/>
            <person name="Schranz E."/>
            <person name="Heidstra R."/>
            <person name="Miyata K."/>
            <person name="Fedorova E."/>
            <person name="Kohlen W."/>
            <person name="Bisseling T."/>
            <person name="Smit S."/>
            <person name="Geurts R."/>
        </authorList>
    </citation>
    <scope>NUCLEOTIDE SEQUENCE [LARGE SCALE GENOMIC DNA]</scope>
    <source>
        <strain evidence="4">cv. WU1-14</strain>
    </source>
</reference>
<organism evidence="3 4">
    <name type="scientific">Parasponia andersonii</name>
    <name type="common">Sponia andersonii</name>
    <dbReference type="NCBI Taxonomy" id="3476"/>
    <lineage>
        <taxon>Eukaryota</taxon>
        <taxon>Viridiplantae</taxon>
        <taxon>Streptophyta</taxon>
        <taxon>Embryophyta</taxon>
        <taxon>Tracheophyta</taxon>
        <taxon>Spermatophyta</taxon>
        <taxon>Magnoliopsida</taxon>
        <taxon>eudicotyledons</taxon>
        <taxon>Gunneridae</taxon>
        <taxon>Pentapetalae</taxon>
        <taxon>rosids</taxon>
        <taxon>fabids</taxon>
        <taxon>Rosales</taxon>
        <taxon>Cannabaceae</taxon>
        <taxon>Parasponia</taxon>
    </lineage>
</organism>
<feature type="chain" id="PRO_5015160531" description="Retrotransposon Copia-like N-terminal domain-containing protein" evidence="2">
    <location>
        <begin position="26"/>
        <end position="169"/>
    </location>
</feature>
<evidence type="ECO:0000313" key="3">
    <source>
        <dbReference type="EMBL" id="PON59327.1"/>
    </source>
</evidence>
<dbReference type="OrthoDB" id="1717187at2759"/>
<evidence type="ECO:0000313" key="4">
    <source>
        <dbReference type="Proteomes" id="UP000237105"/>
    </source>
</evidence>
<dbReference type="EMBL" id="JXTB01000141">
    <property type="protein sequence ID" value="PON59327.1"/>
    <property type="molecule type" value="Genomic_DNA"/>
</dbReference>
<protein>
    <recommendedName>
        <fullName evidence="5">Retrotransposon Copia-like N-terminal domain-containing protein</fullName>
    </recommendedName>
</protein>
<dbReference type="Proteomes" id="UP000237105">
    <property type="component" value="Unassembled WGS sequence"/>
</dbReference>
<feature type="compositionally biased region" description="Polar residues" evidence="1">
    <location>
        <begin position="152"/>
        <end position="169"/>
    </location>
</feature>
<feature type="region of interest" description="Disordered" evidence="1">
    <location>
        <begin position="141"/>
        <end position="169"/>
    </location>
</feature>
<keyword evidence="4" id="KW-1185">Reference proteome</keyword>
<proteinExistence type="predicted"/>
<sequence>MFIIFPTILKLYFFLLAMEAKSTLSTIKTMNQDFVWLDRFDGTNFTQWQGKVKFLLTTLKIFYVLDPNLAPILPPSDKDIMLPRLKDSSVKRMNSYVVVISSTHFLIVSTIFTPTSNSTERFGMHLNSNIRQRRKKYFRIKEESRKRDKNNNFHSYDGESNTNAMSKLN</sequence>
<dbReference type="AlphaFoldDB" id="A0A2P5CE89"/>
<comment type="caution">
    <text evidence="3">The sequence shown here is derived from an EMBL/GenBank/DDBJ whole genome shotgun (WGS) entry which is preliminary data.</text>
</comment>
<evidence type="ECO:0000256" key="2">
    <source>
        <dbReference type="SAM" id="SignalP"/>
    </source>
</evidence>
<feature type="signal peptide" evidence="2">
    <location>
        <begin position="1"/>
        <end position="25"/>
    </location>
</feature>
<name>A0A2P5CE89_PARAD</name>
<evidence type="ECO:0008006" key="5">
    <source>
        <dbReference type="Google" id="ProtNLM"/>
    </source>
</evidence>
<feature type="compositionally biased region" description="Basic and acidic residues" evidence="1">
    <location>
        <begin position="141"/>
        <end position="151"/>
    </location>
</feature>
<evidence type="ECO:0000256" key="1">
    <source>
        <dbReference type="SAM" id="MobiDB-lite"/>
    </source>
</evidence>
<gene>
    <name evidence="3" type="ORF">PanWU01x14_160760</name>
</gene>
<accession>A0A2P5CE89</accession>
<keyword evidence="2" id="KW-0732">Signal</keyword>